<organism evidence="2 5">
    <name type="scientific">Myxococcus virescens</name>
    <dbReference type="NCBI Taxonomy" id="83456"/>
    <lineage>
        <taxon>Bacteria</taxon>
        <taxon>Pseudomonadati</taxon>
        <taxon>Myxococcota</taxon>
        <taxon>Myxococcia</taxon>
        <taxon>Myxococcales</taxon>
        <taxon>Cystobacterineae</taxon>
        <taxon>Myxococcaceae</taxon>
        <taxon>Myxococcus</taxon>
    </lineage>
</organism>
<dbReference type="Proteomes" id="UP000198717">
    <property type="component" value="Unassembled WGS sequence"/>
</dbReference>
<proteinExistence type="predicted"/>
<evidence type="ECO:0000313" key="3">
    <source>
        <dbReference type="EMBL" id="SDE56565.1"/>
    </source>
</evidence>
<dbReference type="RefSeq" id="WP_244171974.1">
    <property type="nucleotide sequence ID" value="NZ_BJVY01000032.1"/>
</dbReference>
<dbReference type="EMBL" id="FNAJ01000008">
    <property type="protein sequence ID" value="SDE56565.1"/>
    <property type="molecule type" value="Genomic_DNA"/>
</dbReference>
<reference evidence="3 4" key="1">
    <citation type="submission" date="2016-10" db="EMBL/GenBank/DDBJ databases">
        <authorList>
            <person name="Varghese N."/>
            <person name="Submissions S."/>
        </authorList>
    </citation>
    <scope>NUCLEOTIDE SEQUENCE [LARGE SCALE GENOMIC DNA]</scope>
    <source>
        <strain evidence="3 4">DSM 2260</strain>
    </source>
</reference>
<dbReference type="EMBL" id="BJVY01000032">
    <property type="protein sequence ID" value="GEL73254.1"/>
    <property type="molecule type" value="Genomic_DNA"/>
</dbReference>
<comment type="caution">
    <text evidence="2">The sequence shown here is derived from an EMBL/GenBank/DDBJ whole genome shotgun (WGS) entry which is preliminary data.</text>
</comment>
<evidence type="ECO:0000259" key="1">
    <source>
        <dbReference type="Pfam" id="PF21805"/>
    </source>
</evidence>
<dbReference type="Pfam" id="PF21805">
    <property type="entry name" value="Imm5_like"/>
    <property type="match status" value="1"/>
</dbReference>
<gene>
    <name evidence="2" type="ORF">MVI01_50380</name>
    <name evidence="3" type="ORF">SAMN04488504_108273</name>
</gene>
<evidence type="ECO:0000313" key="2">
    <source>
        <dbReference type="EMBL" id="GEL73254.1"/>
    </source>
</evidence>
<dbReference type="Proteomes" id="UP000321224">
    <property type="component" value="Unassembled WGS sequence"/>
</dbReference>
<sequence length="191" mass="20638">MPPIADPIASTRRLGENLAMPILPKERDPRLITIRRGGSLTDEDHHLLAEWAALCAEHVLPFFESACPEDARPRDAIAVGRAWIRGEVRMRDAHQTAFVANAAARGLPDPARFAALAAGQAVAVAHVAAHYLGAAAYAIRAAAASVAVGNAEGARLQELGWQRERLPATLRELVLEDQRTRNDICWGVFTG</sequence>
<reference evidence="2 5" key="2">
    <citation type="submission" date="2019-07" db="EMBL/GenBank/DDBJ databases">
        <title>Whole genome shotgun sequence of Myxococcus virescens NBRC 100334.</title>
        <authorList>
            <person name="Hosoyama A."/>
            <person name="Uohara A."/>
            <person name="Ohji S."/>
            <person name="Ichikawa N."/>
        </authorList>
    </citation>
    <scope>NUCLEOTIDE SEQUENCE [LARGE SCALE GENOMIC DNA]</scope>
    <source>
        <strain evidence="2 5">NBRC 100334</strain>
    </source>
</reference>
<protein>
    <recommendedName>
        <fullName evidence="1">Imm-5-like domain-containing protein</fullName>
    </recommendedName>
</protein>
<dbReference type="AlphaFoldDB" id="A0A511HIN4"/>
<accession>A0A511HIN4</accession>
<evidence type="ECO:0000313" key="5">
    <source>
        <dbReference type="Proteomes" id="UP000321224"/>
    </source>
</evidence>
<dbReference type="InterPro" id="IPR048667">
    <property type="entry name" value="Imm5-like"/>
</dbReference>
<evidence type="ECO:0000313" key="4">
    <source>
        <dbReference type="Proteomes" id="UP000198717"/>
    </source>
</evidence>
<keyword evidence="4" id="KW-1185">Reference proteome</keyword>
<feature type="domain" description="Imm-5-like" evidence="1">
    <location>
        <begin position="40"/>
        <end position="168"/>
    </location>
</feature>
<name>A0A511HIN4_9BACT</name>